<evidence type="ECO:0000313" key="1">
    <source>
        <dbReference type="EnsemblMetazoa" id="PPA30770.1"/>
    </source>
</evidence>
<reference evidence="2" key="1">
    <citation type="journal article" date="2008" name="Nat. Genet.">
        <title>The Pristionchus pacificus genome provides a unique perspective on nematode lifestyle and parasitism.</title>
        <authorList>
            <person name="Dieterich C."/>
            <person name="Clifton S.W."/>
            <person name="Schuster L.N."/>
            <person name="Chinwalla A."/>
            <person name="Delehaunty K."/>
            <person name="Dinkelacker I."/>
            <person name="Fulton L."/>
            <person name="Fulton R."/>
            <person name="Godfrey J."/>
            <person name="Minx P."/>
            <person name="Mitreva M."/>
            <person name="Roeseler W."/>
            <person name="Tian H."/>
            <person name="Witte H."/>
            <person name="Yang S.P."/>
            <person name="Wilson R.K."/>
            <person name="Sommer R.J."/>
        </authorList>
    </citation>
    <scope>NUCLEOTIDE SEQUENCE [LARGE SCALE GENOMIC DNA]</scope>
    <source>
        <strain evidence="2">PS312</strain>
    </source>
</reference>
<proteinExistence type="predicted"/>
<sequence>MYPLWKRVRNHRALPYLSLSSWPAVFLLRGEAPLAMSWPARGALIHSRSDASAVEAEGARDADADCECGEIAEKQR</sequence>
<dbReference type="EnsemblMetazoa" id="PPA30770.1">
    <property type="protein sequence ID" value="PPA30770.1"/>
    <property type="gene ID" value="WBGene00203636"/>
</dbReference>
<organism evidence="1 2">
    <name type="scientific">Pristionchus pacificus</name>
    <name type="common">Parasitic nematode worm</name>
    <dbReference type="NCBI Taxonomy" id="54126"/>
    <lineage>
        <taxon>Eukaryota</taxon>
        <taxon>Metazoa</taxon>
        <taxon>Ecdysozoa</taxon>
        <taxon>Nematoda</taxon>
        <taxon>Chromadorea</taxon>
        <taxon>Rhabditida</taxon>
        <taxon>Rhabditina</taxon>
        <taxon>Diplogasteromorpha</taxon>
        <taxon>Diplogasteroidea</taxon>
        <taxon>Neodiplogasteridae</taxon>
        <taxon>Pristionchus</taxon>
    </lineage>
</organism>
<accession>A0A8R1UI15</accession>
<keyword evidence="2" id="KW-1185">Reference proteome</keyword>
<name>A0A2A6B554_PRIPA</name>
<dbReference type="AlphaFoldDB" id="A0A2A6B554"/>
<gene>
    <name evidence="1" type="primary">WBGene00203636</name>
</gene>
<accession>A0A2A6B554</accession>
<protein>
    <submittedName>
        <fullName evidence="1">Uncharacterized protein</fullName>
    </submittedName>
</protein>
<dbReference type="Proteomes" id="UP000005239">
    <property type="component" value="Unassembled WGS sequence"/>
</dbReference>
<evidence type="ECO:0000313" key="2">
    <source>
        <dbReference type="Proteomes" id="UP000005239"/>
    </source>
</evidence>
<reference evidence="1" key="2">
    <citation type="submission" date="2022-06" db="UniProtKB">
        <authorList>
            <consortium name="EnsemblMetazoa"/>
        </authorList>
    </citation>
    <scope>IDENTIFICATION</scope>
    <source>
        <strain evidence="1">PS312</strain>
    </source>
</reference>